<sequence>MAPASFVIGIVSGSMLGITFGMALPMAMDGTRSVGPDQGGTANAVLDPWVRRAKAPGADQKGPFRLCRAQRHSYGGGLPKNEAHDLVKLSELGRGHSGSQKLRENLERDDNDGGLHDRSRDLTLDEDLATCVETGHHQVYEPPRSLKLFGLTLGARFRVVVSFQVPKRHRWGSVTDIT</sequence>
<feature type="transmembrane region" description="Helical" evidence="2">
    <location>
        <begin position="6"/>
        <end position="24"/>
    </location>
</feature>
<keyword evidence="2" id="KW-0812">Transmembrane</keyword>
<organism evidence="3 4">
    <name type="scientific">Pleurodeles waltl</name>
    <name type="common">Iberian ribbed newt</name>
    <dbReference type="NCBI Taxonomy" id="8319"/>
    <lineage>
        <taxon>Eukaryota</taxon>
        <taxon>Metazoa</taxon>
        <taxon>Chordata</taxon>
        <taxon>Craniata</taxon>
        <taxon>Vertebrata</taxon>
        <taxon>Euteleostomi</taxon>
        <taxon>Amphibia</taxon>
        <taxon>Batrachia</taxon>
        <taxon>Caudata</taxon>
        <taxon>Salamandroidea</taxon>
        <taxon>Salamandridae</taxon>
        <taxon>Pleurodelinae</taxon>
        <taxon>Pleurodeles</taxon>
    </lineage>
</organism>
<dbReference type="EMBL" id="JANPWB010000006">
    <property type="protein sequence ID" value="KAJ1180218.1"/>
    <property type="molecule type" value="Genomic_DNA"/>
</dbReference>
<gene>
    <name evidence="3" type="ORF">NDU88_005440</name>
</gene>
<evidence type="ECO:0000313" key="4">
    <source>
        <dbReference type="Proteomes" id="UP001066276"/>
    </source>
</evidence>
<keyword evidence="4" id="KW-1185">Reference proteome</keyword>
<feature type="region of interest" description="Disordered" evidence="1">
    <location>
        <begin position="92"/>
        <end position="119"/>
    </location>
</feature>
<evidence type="ECO:0000256" key="2">
    <source>
        <dbReference type="SAM" id="Phobius"/>
    </source>
</evidence>
<dbReference type="Proteomes" id="UP001066276">
    <property type="component" value="Chromosome 3_2"/>
</dbReference>
<dbReference type="AlphaFoldDB" id="A0AAV7TX52"/>
<evidence type="ECO:0000313" key="3">
    <source>
        <dbReference type="EMBL" id="KAJ1180218.1"/>
    </source>
</evidence>
<reference evidence="3" key="1">
    <citation type="journal article" date="2022" name="bioRxiv">
        <title>Sequencing and chromosome-scale assembly of the giantPleurodeles waltlgenome.</title>
        <authorList>
            <person name="Brown T."/>
            <person name="Elewa A."/>
            <person name="Iarovenko S."/>
            <person name="Subramanian E."/>
            <person name="Araus A.J."/>
            <person name="Petzold A."/>
            <person name="Susuki M."/>
            <person name="Suzuki K.-i.T."/>
            <person name="Hayashi T."/>
            <person name="Toyoda A."/>
            <person name="Oliveira C."/>
            <person name="Osipova E."/>
            <person name="Leigh N.D."/>
            <person name="Simon A."/>
            <person name="Yun M.H."/>
        </authorList>
    </citation>
    <scope>NUCLEOTIDE SEQUENCE</scope>
    <source>
        <strain evidence="3">20211129_DDA</strain>
        <tissue evidence="3">Liver</tissue>
    </source>
</reference>
<accession>A0AAV7TX52</accession>
<evidence type="ECO:0000256" key="1">
    <source>
        <dbReference type="SAM" id="MobiDB-lite"/>
    </source>
</evidence>
<keyword evidence="2" id="KW-0472">Membrane</keyword>
<name>A0AAV7TX52_PLEWA</name>
<comment type="caution">
    <text evidence="3">The sequence shown here is derived from an EMBL/GenBank/DDBJ whole genome shotgun (WGS) entry which is preliminary data.</text>
</comment>
<protein>
    <submittedName>
        <fullName evidence="3">Uncharacterized protein</fullName>
    </submittedName>
</protein>
<keyword evidence="2" id="KW-1133">Transmembrane helix</keyword>
<proteinExistence type="predicted"/>
<feature type="compositionally biased region" description="Basic and acidic residues" evidence="1">
    <location>
        <begin position="101"/>
        <end position="119"/>
    </location>
</feature>